<gene>
    <name evidence="1" type="ORF">I8748_11615</name>
</gene>
<protein>
    <submittedName>
        <fullName evidence="1">Uncharacterized protein</fullName>
    </submittedName>
</protein>
<name>A0A8J7L6Y4_9NOST</name>
<evidence type="ECO:0000313" key="2">
    <source>
        <dbReference type="Proteomes" id="UP000632766"/>
    </source>
</evidence>
<dbReference type="Proteomes" id="UP000632766">
    <property type="component" value="Unassembled WGS sequence"/>
</dbReference>
<sequence>MDKASRYWLLITVDSFGKIRCDELKENRDFFWQQFPELSQQENLRERGIQRQLMQWYQYDDILRQLAKGCLRCFISHQIKDTCQGLAEKFGKKHNFTSAELLPLVVDSHRMRNSNPQSLTTRILQTFDPEQSNLSTWTNRILKSDRTVKQFLLDHGIEQVTDWMILNYMTPGRLARILSDYQQTPTEINQAVELLDNYHQVYRTHLLQIRRTGAKTRYPEPTLEQLRQIADLCQDAKPHIWAKRISPEQVREQLQNLATLLREERIRSRKGLSRLESLNQNQQTINISQSENNEQSDFLAEYQQKIDECLMKSAVLVIQNRFDYLQRKKNPRSQKKAYNYITGLYLFHCQGVSMANIATELELTDQPEVSRLLELTNLRKDIGRNTLSCLIKSILEVAKTYVTAEQLKNLDNKIQPIVEQKIQTIIEQARKDASTGTQQVKNNQLAQAICQCLKDRTEIIRRK</sequence>
<dbReference type="EMBL" id="JAECZC010000016">
    <property type="protein sequence ID" value="MBH8562819.1"/>
    <property type="molecule type" value="Genomic_DNA"/>
</dbReference>
<dbReference type="RefSeq" id="WP_198124718.1">
    <property type="nucleotide sequence ID" value="NZ_JAECZC010000016.1"/>
</dbReference>
<proteinExistence type="predicted"/>
<reference evidence="1 2" key="1">
    <citation type="journal article" date="2021" name="Int. J. Syst. Evol. Microbiol.">
        <title>Amazonocrinis nigriterrae gen. nov., sp. nov., Atlanticothrix silvestris gen. nov., sp. nov. and Dendronalium phyllosphericum gen. nov., sp. nov., nostocacean cyanobacteria from Brazilian environments.</title>
        <authorList>
            <person name="Alvarenga D.O."/>
            <person name="Andreote A.P.D."/>
            <person name="Branco L.H.Z."/>
            <person name="Delbaje E."/>
            <person name="Cruz R.B."/>
            <person name="Varani A.M."/>
            <person name="Fiore M.F."/>
        </authorList>
    </citation>
    <scope>NUCLEOTIDE SEQUENCE [LARGE SCALE GENOMIC DNA]</scope>
    <source>
        <strain evidence="1 2">CENA67</strain>
    </source>
</reference>
<evidence type="ECO:0000313" key="1">
    <source>
        <dbReference type="EMBL" id="MBH8562819.1"/>
    </source>
</evidence>
<keyword evidence="2" id="KW-1185">Reference proteome</keyword>
<organism evidence="1 2">
    <name type="scientific">Amazonocrinis nigriterrae CENA67</name>
    <dbReference type="NCBI Taxonomy" id="2794033"/>
    <lineage>
        <taxon>Bacteria</taxon>
        <taxon>Bacillati</taxon>
        <taxon>Cyanobacteriota</taxon>
        <taxon>Cyanophyceae</taxon>
        <taxon>Nostocales</taxon>
        <taxon>Nostocaceae</taxon>
        <taxon>Amazonocrinis</taxon>
        <taxon>Amazonocrinis nigriterrae</taxon>
    </lineage>
</organism>
<dbReference type="AlphaFoldDB" id="A0A8J7L6Y4"/>
<comment type="caution">
    <text evidence="1">The sequence shown here is derived from an EMBL/GenBank/DDBJ whole genome shotgun (WGS) entry which is preliminary data.</text>
</comment>
<accession>A0A8J7L6Y4</accession>